<feature type="region of interest" description="Disordered" evidence="1">
    <location>
        <begin position="1"/>
        <end position="66"/>
    </location>
</feature>
<proteinExistence type="predicted"/>
<sequence length="169" mass="18604">MPLTIDRHHDTLRLPGNLPPPTSLPRPYLPGCRPLGLRYRGKREERENGSANRGHGGRKDRITETSASFLHAGPAVLCERLARLTYSTGHGHPSKPVPSMSVGSRSEGSACRARGSACQQRRRRRDLLTPPMPSRHANQCTHHGLARRNPLREAGHHAAPTRLSPHAKA</sequence>
<feature type="compositionally biased region" description="Low complexity" evidence="1">
    <location>
        <begin position="110"/>
        <end position="119"/>
    </location>
</feature>
<evidence type="ECO:0000256" key="1">
    <source>
        <dbReference type="SAM" id="MobiDB-lite"/>
    </source>
</evidence>
<keyword evidence="3" id="KW-1185">Reference proteome</keyword>
<accession>A0AAN6QBQ3</accession>
<dbReference type="EMBL" id="MU863626">
    <property type="protein sequence ID" value="KAK4104551.1"/>
    <property type="molecule type" value="Genomic_DNA"/>
</dbReference>
<dbReference type="Proteomes" id="UP001305647">
    <property type="component" value="Unassembled WGS sequence"/>
</dbReference>
<dbReference type="AlphaFoldDB" id="A0AAN6QBQ3"/>
<feature type="compositionally biased region" description="Basic and acidic residues" evidence="1">
    <location>
        <begin position="1"/>
        <end position="12"/>
    </location>
</feature>
<feature type="compositionally biased region" description="Pro residues" evidence="1">
    <location>
        <begin position="17"/>
        <end position="28"/>
    </location>
</feature>
<comment type="caution">
    <text evidence="2">The sequence shown here is derived from an EMBL/GenBank/DDBJ whole genome shotgun (WGS) entry which is preliminary data.</text>
</comment>
<reference evidence="2" key="2">
    <citation type="submission" date="2023-05" db="EMBL/GenBank/DDBJ databases">
        <authorList>
            <consortium name="Lawrence Berkeley National Laboratory"/>
            <person name="Steindorff A."/>
            <person name="Hensen N."/>
            <person name="Bonometti L."/>
            <person name="Westerberg I."/>
            <person name="Brannstrom I.O."/>
            <person name="Guillou S."/>
            <person name="Cros-Aarteil S."/>
            <person name="Calhoun S."/>
            <person name="Haridas S."/>
            <person name="Kuo A."/>
            <person name="Mondo S."/>
            <person name="Pangilinan J."/>
            <person name="Riley R."/>
            <person name="Labutti K."/>
            <person name="Andreopoulos B."/>
            <person name="Lipzen A."/>
            <person name="Chen C."/>
            <person name="Yanf M."/>
            <person name="Daum C."/>
            <person name="Ng V."/>
            <person name="Clum A."/>
            <person name="Ohm R."/>
            <person name="Martin F."/>
            <person name="Silar P."/>
            <person name="Natvig D."/>
            <person name="Lalanne C."/>
            <person name="Gautier V."/>
            <person name="Ament-Velasquez S.L."/>
            <person name="Kruys A."/>
            <person name="Hutchinson M.I."/>
            <person name="Powell A.J."/>
            <person name="Barry K."/>
            <person name="Miller A.N."/>
            <person name="Grigoriev I.V."/>
            <person name="Debuchy R."/>
            <person name="Gladieux P."/>
            <person name="Thoren M.H."/>
            <person name="Johannesson H."/>
        </authorList>
    </citation>
    <scope>NUCLEOTIDE SEQUENCE</scope>
    <source>
        <strain evidence="2">CBS 757.83</strain>
    </source>
</reference>
<reference evidence="2" key="1">
    <citation type="journal article" date="2023" name="Mol. Phylogenet. Evol.">
        <title>Genome-scale phylogeny and comparative genomics of the fungal order Sordariales.</title>
        <authorList>
            <person name="Hensen N."/>
            <person name="Bonometti L."/>
            <person name="Westerberg I."/>
            <person name="Brannstrom I.O."/>
            <person name="Guillou S."/>
            <person name="Cros-Aarteil S."/>
            <person name="Calhoun S."/>
            <person name="Haridas S."/>
            <person name="Kuo A."/>
            <person name="Mondo S."/>
            <person name="Pangilinan J."/>
            <person name="Riley R."/>
            <person name="LaButti K."/>
            <person name="Andreopoulos B."/>
            <person name="Lipzen A."/>
            <person name="Chen C."/>
            <person name="Yan M."/>
            <person name="Daum C."/>
            <person name="Ng V."/>
            <person name="Clum A."/>
            <person name="Steindorff A."/>
            <person name="Ohm R.A."/>
            <person name="Martin F."/>
            <person name="Silar P."/>
            <person name="Natvig D.O."/>
            <person name="Lalanne C."/>
            <person name="Gautier V."/>
            <person name="Ament-Velasquez S.L."/>
            <person name="Kruys A."/>
            <person name="Hutchinson M.I."/>
            <person name="Powell A.J."/>
            <person name="Barry K."/>
            <person name="Miller A.N."/>
            <person name="Grigoriev I.V."/>
            <person name="Debuchy R."/>
            <person name="Gladieux P."/>
            <person name="Hiltunen Thoren M."/>
            <person name="Johannesson H."/>
        </authorList>
    </citation>
    <scope>NUCLEOTIDE SEQUENCE</scope>
    <source>
        <strain evidence="2">CBS 757.83</strain>
    </source>
</reference>
<gene>
    <name evidence="2" type="ORF">N658DRAFT_181890</name>
</gene>
<feature type="region of interest" description="Disordered" evidence="1">
    <location>
        <begin position="87"/>
        <end position="169"/>
    </location>
</feature>
<name>A0AAN6QBQ3_9PEZI</name>
<organism evidence="2 3">
    <name type="scientific">Parathielavia hyrcaniae</name>
    <dbReference type="NCBI Taxonomy" id="113614"/>
    <lineage>
        <taxon>Eukaryota</taxon>
        <taxon>Fungi</taxon>
        <taxon>Dikarya</taxon>
        <taxon>Ascomycota</taxon>
        <taxon>Pezizomycotina</taxon>
        <taxon>Sordariomycetes</taxon>
        <taxon>Sordariomycetidae</taxon>
        <taxon>Sordariales</taxon>
        <taxon>Chaetomiaceae</taxon>
        <taxon>Parathielavia</taxon>
    </lineage>
</organism>
<protein>
    <submittedName>
        <fullName evidence="2">Uncharacterized protein</fullName>
    </submittedName>
</protein>
<evidence type="ECO:0000313" key="2">
    <source>
        <dbReference type="EMBL" id="KAK4104551.1"/>
    </source>
</evidence>
<evidence type="ECO:0000313" key="3">
    <source>
        <dbReference type="Proteomes" id="UP001305647"/>
    </source>
</evidence>